<reference evidence="2" key="1">
    <citation type="submission" date="2014-01" db="EMBL/GenBank/DDBJ databases">
        <title>The Genome Sequence of Anopheles farauti FAR1 (V2).</title>
        <authorList>
            <consortium name="The Broad Institute Genomics Platform"/>
            <person name="Neafsey D.E."/>
            <person name="Besansky N."/>
            <person name="Howell P."/>
            <person name="Walton C."/>
            <person name="Young S.K."/>
            <person name="Zeng Q."/>
            <person name="Gargeya S."/>
            <person name="Fitzgerald M."/>
            <person name="Haas B."/>
            <person name="Abouelleil A."/>
            <person name="Allen A.W."/>
            <person name="Alvarado L."/>
            <person name="Arachchi H.M."/>
            <person name="Berlin A.M."/>
            <person name="Chapman S.B."/>
            <person name="Gainer-Dewar J."/>
            <person name="Goldberg J."/>
            <person name="Griggs A."/>
            <person name="Gujja S."/>
            <person name="Hansen M."/>
            <person name="Howarth C."/>
            <person name="Imamovic A."/>
            <person name="Ireland A."/>
            <person name="Larimer J."/>
            <person name="McCowan C."/>
            <person name="Murphy C."/>
            <person name="Pearson M."/>
            <person name="Poon T.W."/>
            <person name="Priest M."/>
            <person name="Roberts A."/>
            <person name="Saif S."/>
            <person name="Shea T."/>
            <person name="Sisk P."/>
            <person name="Sykes S."/>
            <person name="Wortman J."/>
            <person name="Nusbaum C."/>
            <person name="Birren B."/>
        </authorList>
    </citation>
    <scope>NUCLEOTIDE SEQUENCE [LARGE SCALE GENOMIC DNA]</scope>
    <source>
        <strain evidence="2">FAR1</strain>
    </source>
</reference>
<dbReference type="Proteomes" id="UP000075886">
    <property type="component" value="Unassembled WGS sequence"/>
</dbReference>
<proteinExistence type="predicted"/>
<evidence type="ECO:0000313" key="2">
    <source>
        <dbReference type="Proteomes" id="UP000075886"/>
    </source>
</evidence>
<accession>A0A182QYB3</accession>
<protein>
    <submittedName>
        <fullName evidence="1">Uncharacterized protein</fullName>
    </submittedName>
</protein>
<dbReference type="VEuPathDB" id="VectorBase:AFAF019322"/>
<dbReference type="AlphaFoldDB" id="A0A182QYB3"/>
<sequence>MPAPLGWIKPIDSRLCSDQICQKSITRTKNRTLELPLAEACCLKSDFNENLPIDWRSGSGKRETNFSRPLASIKTVGLDRFVHDDPGDGFVAGRCGRRALVRHVVFGVGEKVAYRNPAHRRLVAPVPDPLELIRQHAQLGIGKVTQLQQHRNTDDTLRPVQRIAEVGVQLRVVAEDLDLTGR</sequence>
<organism evidence="1 2">
    <name type="scientific">Anopheles farauti</name>
    <dbReference type="NCBI Taxonomy" id="69004"/>
    <lineage>
        <taxon>Eukaryota</taxon>
        <taxon>Metazoa</taxon>
        <taxon>Ecdysozoa</taxon>
        <taxon>Arthropoda</taxon>
        <taxon>Hexapoda</taxon>
        <taxon>Insecta</taxon>
        <taxon>Pterygota</taxon>
        <taxon>Neoptera</taxon>
        <taxon>Endopterygota</taxon>
        <taxon>Diptera</taxon>
        <taxon>Nematocera</taxon>
        <taxon>Culicoidea</taxon>
        <taxon>Culicidae</taxon>
        <taxon>Anophelinae</taxon>
        <taxon>Anopheles</taxon>
    </lineage>
</organism>
<evidence type="ECO:0000313" key="1">
    <source>
        <dbReference type="EnsemblMetazoa" id="AFAF019322-PA"/>
    </source>
</evidence>
<keyword evidence="2" id="KW-1185">Reference proteome</keyword>
<dbReference type="EnsemblMetazoa" id="AFAF019322-RA">
    <property type="protein sequence ID" value="AFAF019322-PA"/>
    <property type="gene ID" value="AFAF019322"/>
</dbReference>
<name>A0A182QYB3_9DIPT</name>
<reference evidence="1" key="2">
    <citation type="submission" date="2020-05" db="UniProtKB">
        <authorList>
            <consortium name="EnsemblMetazoa"/>
        </authorList>
    </citation>
    <scope>IDENTIFICATION</scope>
    <source>
        <strain evidence="1">FAR1</strain>
    </source>
</reference>
<dbReference type="EMBL" id="AXCN02001339">
    <property type="status" value="NOT_ANNOTATED_CDS"/>
    <property type="molecule type" value="Genomic_DNA"/>
</dbReference>